<dbReference type="GO" id="GO:0042626">
    <property type="term" value="F:ATPase-coupled transmembrane transporter activity"/>
    <property type="evidence" value="ECO:0007669"/>
    <property type="project" value="InterPro"/>
</dbReference>
<dbReference type="PANTHER" id="PTHR30024:SF42">
    <property type="entry name" value="ALIPHATIC SULFONATES-BINDING PROTEIN-RELATED"/>
    <property type="match status" value="1"/>
</dbReference>
<evidence type="ECO:0000259" key="7">
    <source>
        <dbReference type="SMART" id="SM00062"/>
    </source>
</evidence>
<evidence type="ECO:0000256" key="2">
    <source>
        <dbReference type="ARBA" id="ARBA00022448"/>
    </source>
</evidence>
<dbReference type="Proteomes" id="UP000191257">
    <property type="component" value="Plasmid unnamed2"/>
</dbReference>
<dbReference type="NCBIfam" id="TIGR01728">
    <property type="entry name" value="SsuA_fam"/>
    <property type="match status" value="1"/>
</dbReference>
<feature type="chain" id="PRO_5012640464" description="Putative aliphatic sulfonates-binding protein" evidence="6">
    <location>
        <begin position="32"/>
        <end position="326"/>
    </location>
</feature>
<dbReference type="KEGG" id="pye:A6J80_00485"/>
<dbReference type="eggNOG" id="COG0715">
    <property type="taxonomic scope" value="Bacteria"/>
</dbReference>
<reference evidence="8" key="1">
    <citation type="submission" date="2017-12" db="EMBL/GenBank/DDBJ databases">
        <title>FDA dAtabase for Regulatory Grade micrObial Sequences (FDA-ARGOS): Supporting development and validation of Infectious Disease Dx tests.</title>
        <authorList>
            <person name="Campos J."/>
            <person name="Goldberg B."/>
            <person name="Tallon L."/>
            <person name="Sadzewicz L."/>
            <person name="Sengamalay N."/>
            <person name="Ott S."/>
            <person name="Godinez A."/>
            <person name="Nagaraj S."/>
            <person name="Vyas G."/>
            <person name="Aluvathingal J."/>
            <person name="Nadendla S."/>
            <person name="Geyer C."/>
            <person name="Nandy P."/>
            <person name="Hobson J."/>
            <person name="Sichtig H."/>
        </authorList>
    </citation>
    <scope>NUCLEOTIDE SEQUENCE</scope>
    <source>
        <strain evidence="8">FDAARGOS_252</strain>
        <plasmid evidence="8">unnamed2</plasmid>
    </source>
</reference>
<evidence type="ECO:0000256" key="1">
    <source>
        <dbReference type="ARBA" id="ARBA00010742"/>
    </source>
</evidence>
<dbReference type="EMBL" id="CP020440">
    <property type="protein sequence ID" value="ARC35026.1"/>
    <property type="molecule type" value="Genomic_DNA"/>
</dbReference>
<feature type="domain" description="Solute-binding protein family 3/N-terminal" evidence="7">
    <location>
        <begin position="36"/>
        <end position="263"/>
    </location>
</feature>
<evidence type="ECO:0000313" key="9">
    <source>
        <dbReference type="Proteomes" id="UP000191257"/>
    </source>
</evidence>
<gene>
    <name evidence="8" type="ORF">A6J80_00485</name>
</gene>
<organism evidence="8 9">
    <name type="scientific">Paracoccus yeei</name>
    <dbReference type="NCBI Taxonomy" id="147645"/>
    <lineage>
        <taxon>Bacteria</taxon>
        <taxon>Pseudomonadati</taxon>
        <taxon>Pseudomonadota</taxon>
        <taxon>Alphaproteobacteria</taxon>
        <taxon>Rhodobacterales</taxon>
        <taxon>Paracoccaceae</taxon>
        <taxon>Paracoccus</taxon>
    </lineage>
</organism>
<dbReference type="PANTHER" id="PTHR30024">
    <property type="entry name" value="ALIPHATIC SULFONATES-BINDING PROTEIN-RELATED"/>
    <property type="match status" value="1"/>
</dbReference>
<comment type="similarity">
    <text evidence="1">Belongs to the bacterial solute-binding protein SsuA/TauA family.</text>
</comment>
<dbReference type="Pfam" id="PF12974">
    <property type="entry name" value="Phosphonate-bd"/>
    <property type="match status" value="1"/>
</dbReference>
<name>A0A1V0GMD3_9RHOB</name>
<dbReference type="PROSITE" id="PS51318">
    <property type="entry name" value="TAT"/>
    <property type="match status" value="1"/>
</dbReference>
<dbReference type="FunFam" id="3.40.190.10:FF:000050">
    <property type="entry name" value="Sulfonate ABC transporter substrate-binding protein"/>
    <property type="match status" value="1"/>
</dbReference>
<comment type="function">
    <text evidence="4">Part of a binding-protein-dependent transport system for aliphatic sulfonates. Putative binding protein.</text>
</comment>
<dbReference type="SMART" id="SM00062">
    <property type="entry name" value="PBPb"/>
    <property type="match status" value="1"/>
</dbReference>
<evidence type="ECO:0000256" key="4">
    <source>
        <dbReference type="ARBA" id="ARBA00055538"/>
    </source>
</evidence>
<protein>
    <recommendedName>
        <fullName evidence="5">Putative aliphatic sulfonates-binding protein</fullName>
    </recommendedName>
</protein>
<dbReference type="InterPro" id="IPR001638">
    <property type="entry name" value="Solute-binding_3/MltF_N"/>
</dbReference>
<proteinExistence type="inferred from homology"/>
<evidence type="ECO:0000256" key="3">
    <source>
        <dbReference type="ARBA" id="ARBA00022729"/>
    </source>
</evidence>
<keyword evidence="9" id="KW-1185">Reference proteome</keyword>
<dbReference type="Gene3D" id="3.40.190.10">
    <property type="entry name" value="Periplasmic binding protein-like II"/>
    <property type="match status" value="2"/>
</dbReference>
<sequence length="326" mass="34717">MTTTTTVSRRAALGLGLAALATLATPALVRAAPAKALRVGWQKGGLLGLVKGSQAFEDALAQQGINVSWSEFTSGPPLLEALSANALDFGYTGNVPPIFAHAARGNLVFVGAAQGSREGHAILVPADSPIRTVADLKGQKVAFKRGSSAHYATIRLLETAGLTLDDITPQDLAPPDAIAAFDAGAIGAWTIWDPYFAMAEERPNTRVLRTTEGLEQDYNFYSANGDYAKENPELVAQLVRTVQAVGQKGQQDLDATTRTFARETGLSEAVMHRFLTRKGSDLGLVGFVEPKHIAYEQGVADEFFKLGIIPRQLDIASVVWTPQTAS</sequence>
<dbReference type="AlphaFoldDB" id="A0A1V0GMD3"/>
<accession>A0A1V0GMD3</accession>
<dbReference type="GO" id="GO:0016020">
    <property type="term" value="C:membrane"/>
    <property type="evidence" value="ECO:0007669"/>
    <property type="project" value="InterPro"/>
</dbReference>
<geneLocation type="plasmid" evidence="8 9">
    <name>unnamed2</name>
</geneLocation>
<dbReference type="RefSeq" id="WP_080620051.1">
    <property type="nucleotide sequence ID" value="NZ_CAWMZI010000003.1"/>
</dbReference>
<evidence type="ECO:0000313" key="8">
    <source>
        <dbReference type="EMBL" id="ARC35026.1"/>
    </source>
</evidence>
<evidence type="ECO:0000256" key="6">
    <source>
        <dbReference type="SAM" id="SignalP"/>
    </source>
</evidence>
<keyword evidence="3 6" id="KW-0732">Signal</keyword>
<keyword evidence="8" id="KW-0614">Plasmid</keyword>
<dbReference type="InterPro" id="IPR010067">
    <property type="entry name" value="ABC_SsuA_sub-bd"/>
</dbReference>
<dbReference type="InterPro" id="IPR006311">
    <property type="entry name" value="TAT_signal"/>
</dbReference>
<keyword evidence="2" id="KW-0813">Transport</keyword>
<evidence type="ECO:0000256" key="5">
    <source>
        <dbReference type="ARBA" id="ARBA00070228"/>
    </source>
</evidence>
<dbReference type="SUPFAM" id="SSF53850">
    <property type="entry name" value="Periplasmic binding protein-like II"/>
    <property type="match status" value="1"/>
</dbReference>
<feature type="signal peptide" evidence="6">
    <location>
        <begin position="1"/>
        <end position="31"/>
    </location>
</feature>